<proteinExistence type="predicted"/>
<protein>
    <submittedName>
        <fullName evidence="2">Fibronectin type III superfamily</fullName>
    </submittedName>
</protein>
<dbReference type="InterPro" id="IPR036116">
    <property type="entry name" value="FN3_sf"/>
</dbReference>
<dbReference type="Proteomes" id="UP001214638">
    <property type="component" value="Unassembled WGS sequence"/>
</dbReference>
<evidence type="ECO:0000256" key="1">
    <source>
        <dbReference type="SAM" id="Coils"/>
    </source>
</evidence>
<name>A0AAD9PP22_9APIC</name>
<comment type="caution">
    <text evidence="2">The sequence shown here is derived from an EMBL/GenBank/DDBJ whole genome shotgun (WGS) entry which is preliminary data.</text>
</comment>
<evidence type="ECO:0000313" key="3">
    <source>
        <dbReference type="Proteomes" id="UP001214638"/>
    </source>
</evidence>
<organism evidence="2 3">
    <name type="scientific">Babesia duncani</name>
    <dbReference type="NCBI Taxonomy" id="323732"/>
    <lineage>
        <taxon>Eukaryota</taxon>
        <taxon>Sar</taxon>
        <taxon>Alveolata</taxon>
        <taxon>Apicomplexa</taxon>
        <taxon>Aconoidasida</taxon>
        <taxon>Piroplasmida</taxon>
        <taxon>Babesiidae</taxon>
        <taxon>Babesia</taxon>
    </lineage>
</organism>
<dbReference type="SUPFAM" id="SSF49265">
    <property type="entry name" value="Fibronectin type III"/>
    <property type="match status" value="1"/>
</dbReference>
<dbReference type="RefSeq" id="XP_067805209.1">
    <property type="nucleotide sequence ID" value="XM_067946418.1"/>
</dbReference>
<reference evidence="2" key="1">
    <citation type="journal article" date="2023" name="Nat. Microbiol.">
        <title>Babesia duncani multi-omics identifies virulence factors and drug targets.</title>
        <authorList>
            <person name="Singh P."/>
            <person name="Lonardi S."/>
            <person name="Liang Q."/>
            <person name="Vydyam P."/>
            <person name="Khabirova E."/>
            <person name="Fang T."/>
            <person name="Gihaz S."/>
            <person name="Thekkiniath J."/>
            <person name="Munshi M."/>
            <person name="Abel S."/>
            <person name="Ciampossin L."/>
            <person name="Batugedara G."/>
            <person name="Gupta M."/>
            <person name="Lu X.M."/>
            <person name="Lenz T."/>
            <person name="Chakravarty S."/>
            <person name="Cornillot E."/>
            <person name="Hu Y."/>
            <person name="Ma W."/>
            <person name="Gonzalez L.M."/>
            <person name="Sanchez S."/>
            <person name="Estrada K."/>
            <person name="Sanchez-Flores A."/>
            <person name="Montero E."/>
            <person name="Harb O.S."/>
            <person name="Le Roch K.G."/>
            <person name="Mamoun C.B."/>
        </authorList>
    </citation>
    <scope>NUCLEOTIDE SEQUENCE</scope>
    <source>
        <strain evidence="2">WA1</strain>
    </source>
</reference>
<dbReference type="AlphaFoldDB" id="A0AAD9PP22"/>
<keyword evidence="3" id="KW-1185">Reference proteome</keyword>
<accession>A0AAD9PP22</accession>
<gene>
    <name evidence="2" type="ORF">BdWA1_001379</name>
</gene>
<feature type="coiled-coil region" evidence="1">
    <location>
        <begin position="15"/>
        <end position="49"/>
    </location>
</feature>
<sequence length="267" mass="29652">MDIRDLPIANLRLINARLAAQKQEELANLKRVQDENAALHHEASVLRSKIKSLGGISNLSRSSSLNNSNGALLRGVDSSFKRPLELIVEFGPNFTCTLEIVCHWNASQLSAYFNQPSCQLQYKVILIETTKGIVDNASTITVTRPILTLTKLQFGTTYHVVVHASVGKGPRLVQEKTFVYKEPENPQVTEPSKSDLGPFYIINVQVGPLEYFECKFMPTDDLHAIANEFVQHNKLKQIIVNGLVASMESILKSNVTLKTVDIADLIP</sequence>
<evidence type="ECO:0000313" key="2">
    <source>
        <dbReference type="EMBL" id="KAK2198367.1"/>
    </source>
</evidence>
<dbReference type="GeneID" id="94335677"/>
<dbReference type="KEGG" id="bdw:94335677"/>
<dbReference type="EMBL" id="JALLKP010000001">
    <property type="protein sequence ID" value="KAK2198367.1"/>
    <property type="molecule type" value="Genomic_DNA"/>
</dbReference>
<keyword evidence="1" id="KW-0175">Coiled coil</keyword>